<evidence type="ECO:0000256" key="2">
    <source>
        <dbReference type="ARBA" id="ARBA00022475"/>
    </source>
</evidence>
<dbReference type="Proteomes" id="UP000641588">
    <property type="component" value="Unassembled WGS sequence"/>
</dbReference>
<keyword evidence="4 6" id="KW-1133">Transmembrane helix</keyword>
<protein>
    <recommendedName>
        <fullName evidence="7">RDD domain-containing protein</fullName>
    </recommendedName>
</protein>
<evidence type="ECO:0000259" key="7">
    <source>
        <dbReference type="Pfam" id="PF06271"/>
    </source>
</evidence>
<dbReference type="EMBL" id="WHOD01000032">
    <property type="protein sequence ID" value="NOU93105.1"/>
    <property type="molecule type" value="Genomic_DNA"/>
</dbReference>
<name>A0A972GUL8_9BACL</name>
<proteinExistence type="predicted"/>
<keyword evidence="3 6" id="KW-0812">Transmembrane</keyword>
<dbReference type="RefSeq" id="WP_171651307.1">
    <property type="nucleotide sequence ID" value="NZ_WHOD01000032.1"/>
</dbReference>
<evidence type="ECO:0000313" key="8">
    <source>
        <dbReference type="EMBL" id="NOU93105.1"/>
    </source>
</evidence>
<dbReference type="Pfam" id="PF06271">
    <property type="entry name" value="RDD"/>
    <property type="match status" value="1"/>
</dbReference>
<dbReference type="InterPro" id="IPR051791">
    <property type="entry name" value="Pra-immunoreactive"/>
</dbReference>
<evidence type="ECO:0000256" key="1">
    <source>
        <dbReference type="ARBA" id="ARBA00004651"/>
    </source>
</evidence>
<evidence type="ECO:0000313" key="9">
    <source>
        <dbReference type="Proteomes" id="UP000641588"/>
    </source>
</evidence>
<reference evidence="8" key="1">
    <citation type="submission" date="2019-10" db="EMBL/GenBank/DDBJ databases">
        <title>Description of Paenibacillus glebae sp. nov.</title>
        <authorList>
            <person name="Carlier A."/>
            <person name="Qi S."/>
        </authorList>
    </citation>
    <scope>NUCLEOTIDE SEQUENCE</scope>
    <source>
        <strain evidence="8">LMG 31456</strain>
    </source>
</reference>
<dbReference type="PANTHER" id="PTHR36115">
    <property type="entry name" value="PROLINE-RICH ANTIGEN HOMOLOG-RELATED"/>
    <property type="match status" value="1"/>
</dbReference>
<keyword evidence="5 6" id="KW-0472">Membrane</keyword>
<keyword evidence="9" id="KW-1185">Reference proteome</keyword>
<sequence length="140" mass="16146">MRAERMTRLGAFFIDYLLVCIVVAIFSFLISWNIMTQSPMSAENFNKLRKLNYFITAIGLIITMFKDVVNGRSIGKRMTNISVIDSKRNDQVPSIWRLILRNITLLIWPVDLLYFLISGNRIGDILFSTQVVRGKVNGKR</sequence>
<keyword evidence="2" id="KW-1003">Cell membrane</keyword>
<evidence type="ECO:0000256" key="3">
    <source>
        <dbReference type="ARBA" id="ARBA00022692"/>
    </source>
</evidence>
<feature type="transmembrane region" description="Helical" evidence="6">
    <location>
        <begin position="12"/>
        <end position="31"/>
    </location>
</feature>
<feature type="transmembrane region" description="Helical" evidence="6">
    <location>
        <begin position="98"/>
        <end position="117"/>
    </location>
</feature>
<evidence type="ECO:0000256" key="4">
    <source>
        <dbReference type="ARBA" id="ARBA00022989"/>
    </source>
</evidence>
<feature type="transmembrane region" description="Helical" evidence="6">
    <location>
        <begin position="51"/>
        <end position="69"/>
    </location>
</feature>
<organism evidence="8 9">
    <name type="scientific">Paenibacillus foliorum</name>
    <dbReference type="NCBI Taxonomy" id="2654974"/>
    <lineage>
        <taxon>Bacteria</taxon>
        <taxon>Bacillati</taxon>
        <taxon>Bacillota</taxon>
        <taxon>Bacilli</taxon>
        <taxon>Bacillales</taxon>
        <taxon>Paenibacillaceae</taxon>
        <taxon>Paenibacillus</taxon>
    </lineage>
</organism>
<gene>
    <name evidence="8" type="ORF">GC093_07660</name>
</gene>
<comment type="caution">
    <text evidence="8">The sequence shown here is derived from an EMBL/GenBank/DDBJ whole genome shotgun (WGS) entry which is preliminary data.</text>
</comment>
<dbReference type="GO" id="GO:0005886">
    <property type="term" value="C:plasma membrane"/>
    <property type="evidence" value="ECO:0007669"/>
    <property type="project" value="UniProtKB-SubCell"/>
</dbReference>
<dbReference type="InterPro" id="IPR010432">
    <property type="entry name" value="RDD"/>
</dbReference>
<dbReference type="AlphaFoldDB" id="A0A972GUL8"/>
<feature type="domain" description="RDD" evidence="7">
    <location>
        <begin position="3"/>
        <end position="118"/>
    </location>
</feature>
<comment type="subcellular location">
    <subcellularLocation>
        <location evidence="1">Cell membrane</location>
        <topology evidence="1">Multi-pass membrane protein</topology>
    </subcellularLocation>
</comment>
<dbReference type="PANTHER" id="PTHR36115:SF6">
    <property type="entry name" value="PROLINE-RICH ANTIGEN HOMOLOG"/>
    <property type="match status" value="1"/>
</dbReference>
<accession>A0A972GUL8</accession>
<evidence type="ECO:0000256" key="6">
    <source>
        <dbReference type="SAM" id="Phobius"/>
    </source>
</evidence>
<evidence type="ECO:0000256" key="5">
    <source>
        <dbReference type="ARBA" id="ARBA00023136"/>
    </source>
</evidence>